<dbReference type="PANTHER" id="PTHR33231:SF1">
    <property type="entry name" value="30S RIBOSOMAL PROTEIN"/>
    <property type="match status" value="1"/>
</dbReference>
<gene>
    <name evidence="4" type="primary">raiA</name>
    <name evidence="2" type="synonym">hpf</name>
    <name evidence="4" type="ORF">NZD86_04140</name>
</gene>
<sequence>MKIQVHGDNIAVTSALQDYVDKKIGRLTRYFEGEADKDIHVTMAVEGAFHRVEMTVYVHGVIFRAEEQSQDMYASIDLVTDKLEQQVQRYKEKINRRFRDRGLRTRIKQSAMNGAFHREDNDAEFVPQLVRVKRFPIKPMDVEEAMMQMDLLGHDFYVFTNAETDEVNVVYRRKNGDYGLIEPQN</sequence>
<comment type="function">
    <text evidence="2">Required for dimerization of active 70S ribosomes into 100S ribosomes in stationary phase; 100S ribosomes are translationally inactive and sometimes present during exponential growth.</text>
</comment>
<dbReference type="InterPro" id="IPR032528">
    <property type="entry name" value="Ribosom_S30AE_C"/>
</dbReference>
<comment type="subcellular location">
    <subcellularLocation>
        <location evidence="2">Cytoplasm</location>
    </subcellularLocation>
</comment>
<dbReference type="InterPro" id="IPR050574">
    <property type="entry name" value="HPF/YfiA_ribosome-assoc"/>
</dbReference>
<dbReference type="EMBL" id="CP104064">
    <property type="protein sequence ID" value="WAH37708.1"/>
    <property type="molecule type" value="Genomic_DNA"/>
</dbReference>
<dbReference type="Gene3D" id="3.30.505.50">
    <property type="entry name" value="Sigma 54 modulation/S30EA ribosomal protein, C-terminal domain"/>
    <property type="match status" value="1"/>
</dbReference>
<keyword evidence="2" id="KW-0963">Cytoplasm</keyword>
<comment type="similarity">
    <text evidence="2">Belongs to the HPF/YfiA ribosome-associated protein family. Long HPF subfamily.</text>
</comment>
<reference evidence="4" key="1">
    <citation type="submission" date="2022-08" db="EMBL/GenBank/DDBJ databases">
        <title>Alicyclobacillus dauci DSM2870, complete genome.</title>
        <authorList>
            <person name="Wang Q."/>
            <person name="Cai R."/>
            <person name="Wang Z."/>
        </authorList>
    </citation>
    <scope>NUCLEOTIDE SEQUENCE</scope>
    <source>
        <strain evidence="4">DSM 28700</strain>
    </source>
</reference>
<protein>
    <recommendedName>
        <fullName evidence="2">Ribosome hibernation promoting factor</fullName>
        <shortName evidence="2">HPF</shortName>
    </recommendedName>
</protein>
<dbReference type="SUPFAM" id="SSF69754">
    <property type="entry name" value="Ribosome binding protein Y (YfiA homologue)"/>
    <property type="match status" value="1"/>
</dbReference>
<dbReference type="InterPro" id="IPR003489">
    <property type="entry name" value="RHF/RaiA"/>
</dbReference>
<evidence type="ECO:0000313" key="5">
    <source>
        <dbReference type="Proteomes" id="UP001164803"/>
    </source>
</evidence>
<dbReference type="NCBIfam" id="TIGR00741">
    <property type="entry name" value="yfiA"/>
    <property type="match status" value="1"/>
</dbReference>
<comment type="subunit">
    <text evidence="2">Interacts with 100S ribosomes.</text>
</comment>
<accession>A0ABY6Z4X1</accession>
<evidence type="ECO:0000256" key="2">
    <source>
        <dbReference type="HAMAP-Rule" id="MF_00839"/>
    </source>
</evidence>
<dbReference type="Pfam" id="PF02482">
    <property type="entry name" value="Ribosomal_S30AE"/>
    <property type="match status" value="1"/>
</dbReference>
<dbReference type="HAMAP" id="MF_00839">
    <property type="entry name" value="HPF"/>
    <property type="match status" value="1"/>
</dbReference>
<keyword evidence="5" id="KW-1185">Reference proteome</keyword>
<dbReference type="InterPro" id="IPR038416">
    <property type="entry name" value="Ribosom_S30AE_C_sf"/>
</dbReference>
<dbReference type="RefSeq" id="WP_268045225.1">
    <property type="nucleotide sequence ID" value="NZ_CP104064.1"/>
</dbReference>
<keyword evidence="1 2" id="KW-0810">Translation regulation</keyword>
<dbReference type="InterPro" id="IPR036567">
    <property type="entry name" value="RHF-like"/>
</dbReference>
<evidence type="ECO:0000313" key="4">
    <source>
        <dbReference type="EMBL" id="WAH37708.1"/>
    </source>
</evidence>
<dbReference type="Pfam" id="PF16321">
    <property type="entry name" value="Ribosom_S30AE_C"/>
    <property type="match status" value="1"/>
</dbReference>
<dbReference type="Proteomes" id="UP001164803">
    <property type="component" value="Chromosome"/>
</dbReference>
<dbReference type="InterPro" id="IPR034694">
    <property type="entry name" value="HPF_long/plastid"/>
</dbReference>
<evidence type="ECO:0000259" key="3">
    <source>
        <dbReference type="Pfam" id="PF16321"/>
    </source>
</evidence>
<dbReference type="PANTHER" id="PTHR33231">
    <property type="entry name" value="30S RIBOSOMAL PROTEIN"/>
    <property type="match status" value="1"/>
</dbReference>
<feature type="domain" description="Sigma 54 modulation/S30EA ribosomal protein C-terminal" evidence="3">
    <location>
        <begin position="127"/>
        <end position="180"/>
    </location>
</feature>
<name>A0ABY6Z4X1_9BACL</name>
<dbReference type="CDD" id="cd00552">
    <property type="entry name" value="RaiA"/>
    <property type="match status" value="1"/>
</dbReference>
<organism evidence="4 5">
    <name type="scientific">Alicyclobacillus dauci</name>
    <dbReference type="NCBI Taxonomy" id="1475485"/>
    <lineage>
        <taxon>Bacteria</taxon>
        <taxon>Bacillati</taxon>
        <taxon>Bacillota</taxon>
        <taxon>Bacilli</taxon>
        <taxon>Bacillales</taxon>
        <taxon>Alicyclobacillaceae</taxon>
        <taxon>Alicyclobacillus</taxon>
    </lineage>
</organism>
<proteinExistence type="inferred from homology"/>
<dbReference type="Gene3D" id="3.30.160.100">
    <property type="entry name" value="Ribosome hibernation promotion factor-like"/>
    <property type="match status" value="1"/>
</dbReference>
<evidence type="ECO:0000256" key="1">
    <source>
        <dbReference type="ARBA" id="ARBA00022845"/>
    </source>
</evidence>